<accession>A0A1E7KHG1</accession>
<feature type="transmembrane region" description="Helical" evidence="7">
    <location>
        <begin position="113"/>
        <end position="132"/>
    </location>
</feature>
<evidence type="ECO:0000259" key="8">
    <source>
        <dbReference type="Pfam" id="PF05140"/>
    </source>
</evidence>
<reference evidence="9 10" key="1">
    <citation type="journal article" date="2016" name="Front. Microbiol.">
        <title>Comparative Genomics Analysis of Streptomyces Species Reveals Their Adaptation to the Marine Environment and Their Diversity at the Genomic Level.</title>
        <authorList>
            <person name="Tian X."/>
            <person name="Zhang Z."/>
            <person name="Yang T."/>
            <person name="Chen M."/>
            <person name="Li J."/>
            <person name="Chen F."/>
            <person name="Yang J."/>
            <person name="Li W."/>
            <person name="Zhang B."/>
            <person name="Zhang Z."/>
            <person name="Wu J."/>
            <person name="Zhang C."/>
            <person name="Long L."/>
            <person name="Xiao J."/>
        </authorList>
    </citation>
    <scope>NUCLEOTIDE SEQUENCE [LARGE SCALE GENOMIC DNA]</scope>
    <source>
        <strain evidence="9 10">SCSIO 02100</strain>
    </source>
</reference>
<evidence type="ECO:0000313" key="10">
    <source>
        <dbReference type="Proteomes" id="UP000176101"/>
    </source>
</evidence>
<keyword evidence="10" id="KW-1185">Reference proteome</keyword>
<dbReference type="GO" id="GO:0017004">
    <property type="term" value="P:cytochrome complex assembly"/>
    <property type="evidence" value="ECO:0007669"/>
    <property type="project" value="UniProtKB-KW"/>
</dbReference>
<dbReference type="Pfam" id="PF05140">
    <property type="entry name" value="ResB"/>
    <property type="match status" value="1"/>
</dbReference>
<dbReference type="GO" id="GO:0016020">
    <property type="term" value="C:membrane"/>
    <property type="evidence" value="ECO:0007669"/>
    <property type="project" value="UniProtKB-SubCell"/>
</dbReference>
<evidence type="ECO:0000256" key="1">
    <source>
        <dbReference type="ARBA" id="ARBA00004141"/>
    </source>
</evidence>
<feature type="region of interest" description="Disordered" evidence="6">
    <location>
        <begin position="1"/>
        <end position="29"/>
    </location>
</feature>
<dbReference type="InterPro" id="IPR023494">
    <property type="entry name" value="Cyt_c_bgen_Ccs1/CcsB/ResB"/>
</dbReference>
<proteinExistence type="predicted"/>
<evidence type="ECO:0000256" key="7">
    <source>
        <dbReference type="SAM" id="Phobius"/>
    </source>
</evidence>
<dbReference type="Proteomes" id="UP000176101">
    <property type="component" value="Unassembled WGS sequence"/>
</dbReference>
<dbReference type="PATRIC" id="fig|1075402.3.peg.2710"/>
<dbReference type="EMBL" id="LJGU01000121">
    <property type="protein sequence ID" value="OEV03369.1"/>
    <property type="molecule type" value="Genomic_DNA"/>
</dbReference>
<evidence type="ECO:0000256" key="3">
    <source>
        <dbReference type="ARBA" id="ARBA00022748"/>
    </source>
</evidence>
<dbReference type="InterPro" id="IPR007816">
    <property type="entry name" value="ResB-like_domain"/>
</dbReference>
<comment type="subcellular location">
    <subcellularLocation>
        <location evidence="1">Membrane</location>
        <topology evidence="1">Multi-pass membrane protein</topology>
    </subcellularLocation>
</comment>
<sequence>MGAAMSQLSTAPSEERSQTVPGSLGGPRKPGTAGRVGWFLRELTGWLRWFWRQLTSMRVALMLLFLLSLGSIPGSLIPQTNVDAVKVDEFKQRHDVLAPLYEKLQLFDVYTSVWFSAIYILLFVSLIGCIVPRTWQFVGQLRAEPPRAPRRLDRMPVYTTWHTDAAPDEVLGAARTMLRGKRFRTHLRGDAVTSEKGYLREVGNLLFHIALIVLLLAFAAGQLWKSEGGKLVVQGDSFNNTLTQYDDFQSGTFFGSEDLDEFGFRLEDFTADYYEGAADAMTPKEYRADISYWTGGDGKEKKTAIRMNHPLEVGGSKVYLLAHGFAPVVSVKDGQGDIAYRGPVAFLPQDTNLTSSGVVKVTDYRDAQGNKDQLGFQGFFVPTFGGAESGSMFSQSPELDYPVLFLTAYHGDLGVNSGLPQSVYQLDTDNMKQFKAKDGGPLAKKILPGETMKLPNGAGSLKFEGIKQWANFQISHQVGNGWALGGALAAIAGLAGSLFIQRRRVWVRAMPGPDGRTVVEMAGLGRSESTRLPEELSDMAVSMQAEAPAVAEPSESAEGAGK</sequence>
<gene>
    <name evidence="9" type="ORF">AN216_12485</name>
</gene>
<feature type="transmembrane region" description="Helical" evidence="7">
    <location>
        <begin position="205"/>
        <end position="224"/>
    </location>
</feature>
<feature type="compositionally biased region" description="Low complexity" evidence="6">
    <location>
        <begin position="545"/>
        <end position="562"/>
    </location>
</feature>
<evidence type="ECO:0000256" key="2">
    <source>
        <dbReference type="ARBA" id="ARBA00022692"/>
    </source>
</evidence>
<dbReference type="AlphaFoldDB" id="A0A1E7KHG1"/>
<evidence type="ECO:0000256" key="5">
    <source>
        <dbReference type="ARBA" id="ARBA00023136"/>
    </source>
</evidence>
<feature type="transmembrane region" description="Helical" evidence="7">
    <location>
        <begin position="481"/>
        <end position="500"/>
    </location>
</feature>
<feature type="region of interest" description="Disordered" evidence="6">
    <location>
        <begin position="542"/>
        <end position="562"/>
    </location>
</feature>
<evidence type="ECO:0000256" key="4">
    <source>
        <dbReference type="ARBA" id="ARBA00022989"/>
    </source>
</evidence>
<protein>
    <submittedName>
        <fullName evidence="9">Cytochrome C biogenesis protein</fullName>
    </submittedName>
</protein>
<evidence type="ECO:0000313" key="9">
    <source>
        <dbReference type="EMBL" id="OEV03369.1"/>
    </source>
</evidence>
<feature type="transmembrane region" description="Helical" evidence="7">
    <location>
        <begin position="59"/>
        <end position="77"/>
    </location>
</feature>
<comment type="caution">
    <text evidence="9">The sequence shown here is derived from an EMBL/GenBank/DDBJ whole genome shotgun (WGS) entry which is preliminary data.</text>
</comment>
<organism evidence="9 10">
    <name type="scientific">Streptomyces oceani</name>
    <dbReference type="NCBI Taxonomy" id="1075402"/>
    <lineage>
        <taxon>Bacteria</taxon>
        <taxon>Bacillati</taxon>
        <taxon>Actinomycetota</taxon>
        <taxon>Actinomycetes</taxon>
        <taxon>Kitasatosporales</taxon>
        <taxon>Streptomycetaceae</taxon>
        <taxon>Streptomyces</taxon>
    </lineage>
</organism>
<keyword evidence="2 7" id="KW-0812">Transmembrane</keyword>
<dbReference type="PANTHER" id="PTHR31566:SF0">
    <property type="entry name" value="CYTOCHROME C BIOGENESIS PROTEIN CCS1, CHLOROPLASTIC"/>
    <property type="match status" value="1"/>
</dbReference>
<dbReference type="PANTHER" id="PTHR31566">
    <property type="entry name" value="CYTOCHROME C BIOGENESIS PROTEIN CCS1, CHLOROPLASTIC"/>
    <property type="match status" value="1"/>
</dbReference>
<keyword evidence="5 7" id="KW-0472">Membrane</keyword>
<feature type="compositionally biased region" description="Polar residues" evidence="6">
    <location>
        <begin position="1"/>
        <end position="12"/>
    </location>
</feature>
<dbReference type="STRING" id="1075402.AN216_12485"/>
<name>A0A1E7KHG1_9ACTN</name>
<feature type="domain" description="ResB-like" evidence="8">
    <location>
        <begin position="57"/>
        <end position="536"/>
    </location>
</feature>
<keyword evidence="3" id="KW-0201">Cytochrome c-type biogenesis</keyword>
<evidence type="ECO:0000256" key="6">
    <source>
        <dbReference type="SAM" id="MobiDB-lite"/>
    </source>
</evidence>
<keyword evidence="4 7" id="KW-1133">Transmembrane helix</keyword>